<accession>S7RCF3</accession>
<dbReference type="AlphaFoldDB" id="S7RCF3"/>
<dbReference type="GeneID" id="19306575"/>
<gene>
    <name evidence="1" type="ORF">GLOTRDRAFT_48460</name>
</gene>
<sequence length="265" mass="30277">RPRRPAYNISRMQDSLEEITHSQELPSQLWNSCRNPTIRPLIRQFLYKAIQRAHRVGDYWLPITGYEMRAICPTCTDCADNLDHILLECTTPAREIVWLLTEDLWPSSFGKWPDLNFGAMLSCGKLAVTLDYSSPASKPHPGASRLLQILVSEAICLLWVLRCERVIQQKTHTVKTILSRWTNAINRRLSIDHIVASKIKRSPKEIRKVTNTWTHILKNPDSLPENWAARPEVLVGIRTPRTPTQRMLRALSRVLHSPAPAGGRA</sequence>
<protein>
    <recommendedName>
        <fullName evidence="3">Reverse transcriptase zinc-binding domain-containing protein</fullName>
    </recommendedName>
</protein>
<organism evidence="1 2">
    <name type="scientific">Gloeophyllum trabeum (strain ATCC 11539 / FP-39264 / Madison 617)</name>
    <name type="common">Brown rot fungus</name>
    <dbReference type="NCBI Taxonomy" id="670483"/>
    <lineage>
        <taxon>Eukaryota</taxon>
        <taxon>Fungi</taxon>
        <taxon>Dikarya</taxon>
        <taxon>Basidiomycota</taxon>
        <taxon>Agaricomycotina</taxon>
        <taxon>Agaricomycetes</taxon>
        <taxon>Gloeophyllales</taxon>
        <taxon>Gloeophyllaceae</taxon>
        <taxon>Gloeophyllum</taxon>
    </lineage>
</organism>
<dbReference type="KEGG" id="gtr:GLOTRDRAFT_48460"/>
<dbReference type="OMA" id="NEWFRIM"/>
<dbReference type="RefSeq" id="XP_007869607.1">
    <property type="nucleotide sequence ID" value="XM_007871416.1"/>
</dbReference>
<dbReference type="HOGENOM" id="CLU_044484_0_0_1"/>
<evidence type="ECO:0000313" key="1">
    <source>
        <dbReference type="EMBL" id="EPQ51900.1"/>
    </source>
</evidence>
<reference evidence="1 2" key="1">
    <citation type="journal article" date="2012" name="Science">
        <title>The Paleozoic origin of enzymatic lignin decomposition reconstructed from 31 fungal genomes.</title>
        <authorList>
            <person name="Floudas D."/>
            <person name="Binder M."/>
            <person name="Riley R."/>
            <person name="Barry K."/>
            <person name="Blanchette R.A."/>
            <person name="Henrissat B."/>
            <person name="Martinez A.T."/>
            <person name="Otillar R."/>
            <person name="Spatafora J.W."/>
            <person name="Yadav J.S."/>
            <person name="Aerts A."/>
            <person name="Benoit I."/>
            <person name="Boyd A."/>
            <person name="Carlson A."/>
            <person name="Copeland A."/>
            <person name="Coutinho P.M."/>
            <person name="de Vries R.P."/>
            <person name="Ferreira P."/>
            <person name="Findley K."/>
            <person name="Foster B."/>
            <person name="Gaskell J."/>
            <person name="Glotzer D."/>
            <person name="Gorecki P."/>
            <person name="Heitman J."/>
            <person name="Hesse C."/>
            <person name="Hori C."/>
            <person name="Igarashi K."/>
            <person name="Jurgens J.A."/>
            <person name="Kallen N."/>
            <person name="Kersten P."/>
            <person name="Kohler A."/>
            <person name="Kuees U."/>
            <person name="Kumar T.K.A."/>
            <person name="Kuo A."/>
            <person name="LaButti K."/>
            <person name="Larrondo L.F."/>
            <person name="Lindquist E."/>
            <person name="Ling A."/>
            <person name="Lombard V."/>
            <person name="Lucas S."/>
            <person name="Lundell T."/>
            <person name="Martin R."/>
            <person name="McLaughlin D.J."/>
            <person name="Morgenstern I."/>
            <person name="Morin E."/>
            <person name="Murat C."/>
            <person name="Nagy L.G."/>
            <person name="Nolan M."/>
            <person name="Ohm R.A."/>
            <person name="Patyshakuliyeva A."/>
            <person name="Rokas A."/>
            <person name="Ruiz-Duenas F.J."/>
            <person name="Sabat G."/>
            <person name="Salamov A."/>
            <person name="Samejima M."/>
            <person name="Schmutz J."/>
            <person name="Slot J.C."/>
            <person name="St John F."/>
            <person name="Stenlid J."/>
            <person name="Sun H."/>
            <person name="Sun S."/>
            <person name="Syed K."/>
            <person name="Tsang A."/>
            <person name="Wiebenga A."/>
            <person name="Young D."/>
            <person name="Pisabarro A."/>
            <person name="Eastwood D.C."/>
            <person name="Martin F."/>
            <person name="Cullen D."/>
            <person name="Grigoriev I.V."/>
            <person name="Hibbett D.S."/>
        </authorList>
    </citation>
    <scope>NUCLEOTIDE SEQUENCE [LARGE SCALE GENOMIC DNA]</scope>
    <source>
        <strain evidence="1 2">ATCC 11539</strain>
    </source>
</reference>
<evidence type="ECO:0008006" key="3">
    <source>
        <dbReference type="Google" id="ProtNLM"/>
    </source>
</evidence>
<dbReference type="eggNOG" id="KOG3752">
    <property type="taxonomic scope" value="Eukaryota"/>
</dbReference>
<proteinExistence type="predicted"/>
<dbReference type="OrthoDB" id="3262992at2759"/>
<name>S7RCF3_GLOTA</name>
<dbReference type="Proteomes" id="UP000030669">
    <property type="component" value="Unassembled WGS sequence"/>
</dbReference>
<feature type="non-terminal residue" evidence="1">
    <location>
        <position position="1"/>
    </location>
</feature>
<keyword evidence="2" id="KW-1185">Reference proteome</keyword>
<dbReference type="EMBL" id="KB469309">
    <property type="protein sequence ID" value="EPQ51900.1"/>
    <property type="molecule type" value="Genomic_DNA"/>
</dbReference>
<evidence type="ECO:0000313" key="2">
    <source>
        <dbReference type="Proteomes" id="UP000030669"/>
    </source>
</evidence>